<dbReference type="KEGG" id="thei:K1720_04270"/>
<proteinExistence type="predicted"/>
<dbReference type="GeneID" id="72777533"/>
<evidence type="ECO:0000313" key="1">
    <source>
        <dbReference type="EMBL" id="USH00662.1"/>
    </source>
</evidence>
<dbReference type="InterPro" id="IPR005489">
    <property type="entry name" value="DUF257"/>
</dbReference>
<dbReference type="Pfam" id="PF03192">
    <property type="entry name" value="DUF257"/>
    <property type="match status" value="1"/>
</dbReference>
<organism evidence="1 2">
    <name type="scientific">Thermococcus argininiproducens</name>
    <dbReference type="NCBI Taxonomy" id="2866384"/>
    <lineage>
        <taxon>Archaea</taxon>
        <taxon>Methanobacteriati</taxon>
        <taxon>Methanobacteriota</taxon>
        <taxon>Thermococci</taxon>
        <taxon>Thermococcales</taxon>
        <taxon>Thermococcaceae</taxon>
        <taxon>Thermococcus</taxon>
    </lineage>
</organism>
<reference evidence="1 2" key="1">
    <citation type="submission" date="2021-08" db="EMBL/GenBank/DDBJ databases">
        <title>Thermococcus onnuriiensis IOH2.</title>
        <authorList>
            <person name="Park Y.-J."/>
        </authorList>
    </citation>
    <scope>NUCLEOTIDE SEQUENCE [LARGE SCALE GENOMIC DNA]</scope>
    <source>
        <strain evidence="1 2">IOH2</strain>
    </source>
</reference>
<name>A0A9E7MAV2_9EURY</name>
<sequence>MRLQLGDFLNDICEGERIFIEYESTSHPELFLDGLVKWSNEEGIPLLIVDMLDTFHLFVQQLRFLGYGTHHLENLCVIKGGGKVELGEVIGRVRIMEEFYVQLKEYNDAVRLFFEKVKSDKAVIVFLGTEKFMYSFQESSYRVEEYFDKVVRRPLFKGNMIFVFALKGLMSAQVKALWYESSTRVLEINGRGDRFFIKKAPKLDHLGGVIEL</sequence>
<dbReference type="EMBL" id="CP080572">
    <property type="protein sequence ID" value="USH00662.1"/>
    <property type="molecule type" value="Genomic_DNA"/>
</dbReference>
<dbReference type="AlphaFoldDB" id="A0A9E7MAV2"/>
<dbReference type="Proteomes" id="UP001056425">
    <property type="component" value="Chromosome"/>
</dbReference>
<dbReference type="RefSeq" id="WP_251950192.1">
    <property type="nucleotide sequence ID" value="NZ_CP080572.1"/>
</dbReference>
<protein>
    <submittedName>
        <fullName evidence="1">DUF257 domain-containing protein</fullName>
    </submittedName>
</protein>
<keyword evidence="2" id="KW-1185">Reference proteome</keyword>
<dbReference type="Gene3D" id="3.40.50.11570">
    <property type="entry name" value="Protein of unknown function DUF257"/>
    <property type="match status" value="1"/>
</dbReference>
<evidence type="ECO:0000313" key="2">
    <source>
        <dbReference type="Proteomes" id="UP001056425"/>
    </source>
</evidence>
<accession>A0A9E7MAV2</accession>
<gene>
    <name evidence="1" type="ORF">K1720_04270</name>
</gene>